<evidence type="ECO:0000313" key="4">
    <source>
        <dbReference type="Proteomes" id="UP001311799"/>
    </source>
</evidence>
<keyword evidence="4" id="KW-1185">Reference proteome</keyword>
<keyword evidence="2" id="KW-0472">Membrane</keyword>
<protein>
    <submittedName>
        <fullName evidence="3">Uncharacterized protein</fullName>
    </submittedName>
</protein>
<feature type="transmembrane region" description="Helical" evidence="2">
    <location>
        <begin position="126"/>
        <end position="147"/>
    </location>
</feature>
<dbReference type="InterPro" id="IPR021013">
    <property type="entry name" value="ATPase_Vma12"/>
</dbReference>
<dbReference type="Proteomes" id="UP001311799">
    <property type="component" value="Unassembled WGS sequence"/>
</dbReference>
<feature type="compositionally biased region" description="Basic residues" evidence="1">
    <location>
        <begin position="214"/>
        <end position="231"/>
    </location>
</feature>
<evidence type="ECO:0000313" key="3">
    <source>
        <dbReference type="EMBL" id="KAK6587916.1"/>
    </source>
</evidence>
<reference evidence="3 4" key="1">
    <citation type="submission" date="2023-10" db="EMBL/GenBank/DDBJ databases">
        <title>Comparative genomics analysis reveals potential genetic determinants of host preference in Cryptosporidium xiaoi.</title>
        <authorList>
            <person name="Xiao L."/>
            <person name="Li J."/>
        </authorList>
    </citation>
    <scope>NUCLEOTIDE SEQUENCE [LARGE SCALE GENOMIC DNA]</scope>
    <source>
        <strain evidence="3 4">52996</strain>
    </source>
</reference>
<evidence type="ECO:0000256" key="1">
    <source>
        <dbReference type="SAM" id="MobiDB-lite"/>
    </source>
</evidence>
<organism evidence="3 4">
    <name type="scientific">Cryptosporidium xiaoi</name>
    <dbReference type="NCBI Taxonomy" id="659607"/>
    <lineage>
        <taxon>Eukaryota</taxon>
        <taxon>Sar</taxon>
        <taxon>Alveolata</taxon>
        <taxon>Apicomplexa</taxon>
        <taxon>Conoidasida</taxon>
        <taxon>Coccidia</taxon>
        <taxon>Eucoccidiorida</taxon>
        <taxon>Eimeriorina</taxon>
        <taxon>Cryptosporidiidae</taxon>
        <taxon>Cryptosporidium</taxon>
    </lineage>
</organism>
<dbReference type="EMBL" id="JAWDEY010000036">
    <property type="protein sequence ID" value="KAK6587916.1"/>
    <property type="molecule type" value="Genomic_DNA"/>
</dbReference>
<sequence>MRVTVTQELRDFLKKHGESSLCNSEKIDVDTLIKIYSKVLHRSNGSDIPTLQELLIDSKRDFDDNSNLNSNSNASIFEILRKRSEERKYQYSIKNLSQAKYTNTTSSVPDIFGVCYSRDVFMSLNAIIGLILTFIGGFYAPVYMGLFDLNTRIFIGIGCSIICLIAEVSLFMIYDVKRNMKISKKIREDPVYRFLEKSRKAYLNKRGKTEKLNHNVKHQSRNKKGKKTKRD</sequence>
<name>A0AAV9XTA1_9CRYT</name>
<dbReference type="GO" id="GO:0070072">
    <property type="term" value="P:vacuolar proton-transporting V-type ATPase complex assembly"/>
    <property type="evidence" value="ECO:0007669"/>
    <property type="project" value="InterPro"/>
</dbReference>
<gene>
    <name evidence="3" type="ORF">RS030_81439</name>
</gene>
<proteinExistence type="predicted"/>
<feature type="region of interest" description="Disordered" evidence="1">
    <location>
        <begin position="205"/>
        <end position="231"/>
    </location>
</feature>
<comment type="caution">
    <text evidence="3">The sequence shown here is derived from an EMBL/GenBank/DDBJ whole genome shotgun (WGS) entry which is preliminary data.</text>
</comment>
<dbReference type="AlphaFoldDB" id="A0AAV9XTA1"/>
<keyword evidence="2" id="KW-1133">Transmembrane helix</keyword>
<dbReference type="Pfam" id="PF11712">
    <property type="entry name" value="Vma12"/>
    <property type="match status" value="1"/>
</dbReference>
<evidence type="ECO:0000256" key="2">
    <source>
        <dbReference type="SAM" id="Phobius"/>
    </source>
</evidence>
<accession>A0AAV9XTA1</accession>
<keyword evidence="2" id="KW-0812">Transmembrane</keyword>
<feature type="transmembrane region" description="Helical" evidence="2">
    <location>
        <begin position="153"/>
        <end position="174"/>
    </location>
</feature>